<feature type="transmembrane region" description="Helical" evidence="1">
    <location>
        <begin position="443"/>
        <end position="463"/>
    </location>
</feature>
<reference evidence="2 3" key="1">
    <citation type="submission" date="2015-08" db="EMBL/GenBank/DDBJ databases">
        <title>Next Generation Sequencing and Analysis of the Genome of Puccinia sorghi L Schw, the Causal Agent of Maize Common Rust.</title>
        <authorList>
            <person name="Rochi L."/>
            <person name="Burguener G."/>
            <person name="Darino M."/>
            <person name="Turjanski A."/>
            <person name="Kreff E."/>
            <person name="Dieguez M.J."/>
            <person name="Sacco F."/>
        </authorList>
    </citation>
    <scope>NUCLEOTIDE SEQUENCE [LARGE SCALE GENOMIC DNA]</scope>
    <source>
        <strain evidence="2 3">RO10H11247</strain>
    </source>
</reference>
<name>A0A0L6UFZ4_9BASI</name>
<dbReference type="EMBL" id="LAVV01011707">
    <property type="protein sequence ID" value="KNZ47441.1"/>
    <property type="molecule type" value="Genomic_DNA"/>
</dbReference>
<keyword evidence="1" id="KW-0472">Membrane</keyword>
<dbReference type="AlphaFoldDB" id="A0A0L6UFZ4"/>
<keyword evidence="1" id="KW-1133">Transmembrane helix</keyword>
<keyword evidence="1" id="KW-0812">Transmembrane</keyword>
<dbReference type="Proteomes" id="UP000037035">
    <property type="component" value="Unassembled WGS sequence"/>
</dbReference>
<evidence type="ECO:0000256" key="1">
    <source>
        <dbReference type="SAM" id="Phobius"/>
    </source>
</evidence>
<dbReference type="VEuPathDB" id="FungiDB:VP01_638g2"/>
<accession>A0A0L6UFZ4</accession>
<sequence>MHFYHLIPSIHYEILKPFQGATHRTSSQHQVLVAPSKPVTRVGRRSNSSKFRLFVMNFLGGIIFNVFGTLPGFLNVSLCTFQSDSLRLFHVKCNKSPFLGLDLLHYTLNKLSQFVLKVRPLWRFWVGCTFKTSGSHDHKENDVIHAQGLGFCLGMIITHISYGHHFMTLILYFYAIITLRMWIKALLVILNQFPNSIPLELLQQSSNISHSASTGSITLYNPKHRSLTKPTQLSQTMKTCSAAWLSTKMMVQILMLRHWWRVDLSNTHPKTHILELGRPTKYPLQANPLFCLCVCLNYREEAPLPEAGILSPKCKALNFGDNLSTTVSTESQHSLHNQTSFSSWLVLKALHSQLLRDYFQYSNMLEKQNMHHFLRNTCPSLIIGCGFIYISIYILIRLFIYLILEKKRLTLLKPPQKRGLDVLPYITACFINKKSLKALWKKLQLHMIIVNFNVISTLLHHYLLRQFLKKILKALIQGGILFEFGPRSYWGNMKNIVKCDKQGSTIAVEQGLVCS</sequence>
<organism evidence="2 3">
    <name type="scientific">Puccinia sorghi</name>
    <dbReference type="NCBI Taxonomy" id="27349"/>
    <lineage>
        <taxon>Eukaryota</taxon>
        <taxon>Fungi</taxon>
        <taxon>Dikarya</taxon>
        <taxon>Basidiomycota</taxon>
        <taxon>Pucciniomycotina</taxon>
        <taxon>Pucciniomycetes</taxon>
        <taxon>Pucciniales</taxon>
        <taxon>Pucciniaceae</taxon>
        <taxon>Puccinia</taxon>
    </lineage>
</organism>
<feature type="transmembrane region" description="Helical" evidence="1">
    <location>
        <begin position="381"/>
        <end position="404"/>
    </location>
</feature>
<evidence type="ECO:0000313" key="3">
    <source>
        <dbReference type="Proteomes" id="UP000037035"/>
    </source>
</evidence>
<gene>
    <name evidence="2" type="ORF">VP01_638g2</name>
</gene>
<keyword evidence="3" id="KW-1185">Reference proteome</keyword>
<feature type="transmembrane region" description="Helical" evidence="1">
    <location>
        <begin position="53"/>
        <end position="74"/>
    </location>
</feature>
<comment type="caution">
    <text evidence="2">The sequence shown here is derived from an EMBL/GenBank/DDBJ whole genome shotgun (WGS) entry which is preliminary data.</text>
</comment>
<proteinExistence type="predicted"/>
<evidence type="ECO:0000313" key="2">
    <source>
        <dbReference type="EMBL" id="KNZ47441.1"/>
    </source>
</evidence>
<protein>
    <submittedName>
        <fullName evidence="2">Uncharacterized protein</fullName>
    </submittedName>
</protein>